<dbReference type="SUPFAM" id="SSF56935">
    <property type="entry name" value="Porins"/>
    <property type="match status" value="1"/>
</dbReference>
<evidence type="ECO:0000259" key="9">
    <source>
        <dbReference type="Pfam" id="PF07715"/>
    </source>
</evidence>
<dbReference type="AlphaFoldDB" id="A0A1Y5Q513"/>
<name>A0A1Y5Q513_9GAMM</name>
<keyword evidence="6 7" id="KW-0998">Cell outer membrane</keyword>
<dbReference type="PANTHER" id="PTHR30069:SF39">
    <property type="entry name" value="BLL6183 PROTEIN"/>
    <property type="match status" value="1"/>
</dbReference>
<comment type="similarity">
    <text evidence="7">Belongs to the TonB-dependent receptor family.</text>
</comment>
<dbReference type="GO" id="GO:0009279">
    <property type="term" value="C:cell outer membrane"/>
    <property type="evidence" value="ECO:0007669"/>
    <property type="project" value="UniProtKB-SubCell"/>
</dbReference>
<evidence type="ECO:0000313" key="10">
    <source>
        <dbReference type="EMBL" id="SBV37382.1"/>
    </source>
</evidence>
<evidence type="ECO:0000256" key="7">
    <source>
        <dbReference type="PROSITE-ProRule" id="PRU01360"/>
    </source>
</evidence>
<dbReference type="InterPro" id="IPR039426">
    <property type="entry name" value="TonB-dep_rcpt-like"/>
</dbReference>
<protein>
    <submittedName>
        <fullName evidence="10">Putative outer membrane receptor for iron transport</fullName>
    </submittedName>
</protein>
<dbReference type="Gene3D" id="2.40.170.20">
    <property type="entry name" value="TonB-dependent receptor, beta-barrel domain"/>
    <property type="match status" value="1"/>
</dbReference>
<sequence length="712" mass="76029">MNTPASPRRRITAAARVSPLATAILVACAPICALAADPPTPATLDRIEVRSVAFDRLKAEQALTPGGVSVIDGEAFHERAVDNLSDALRYVPGAWSESGTGGDAAFLSSRGSNLDATSYDGNGVKLFQDGLPVTTADGNNHNRFPDPLTARAAVFARGANALTYGASNLGGALDFTTATARNSLATQVAFTGGRHGLRAGRLTAGGVADALDGQITLEGRDRDGYREHGRQRRSSLYANAGWQAGDDLDLRVFASHIDNDEQLAGALTRAQFDEDPYRAQPSAITGNFQLNVRSTRLAAKGSWNIDAGRRLEFGLSRERQDLYHPIVDKVMVDFDGPGPLPPAEVFSLLKDTNQRTVAGMLRYNVIHGDHDVLAGLNLADTRERGGNYRNDGGRRNGRTGLIDNRSDSVEVFLVDRWAFAPAWTLVYGAQGVSTGRDVRSTDLASGAVRNPKADYVAFNPRLGVIRALGGGELFASVGRLYEAPTTFELEDDLRGSDATLDAMHGSVVEVGLRGATVAAADAPHWHWDVSAYYARIRNEILSVDDPAAPGTSLSANIGRTVHAGIEALAGASLPFGGGAHRIEPLLSATWNAFSFDDDPVYGNNDLPAAPTYVVRGEVMYRHDGGFFAGPTFDLVGARHADFANTYRVGAYGLLGLRGGVEHGHWSVFGEVRNLLDRRYVGQLGVRNRASIGDAVLQAGGPRSVHAGVRYRF</sequence>
<dbReference type="InterPro" id="IPR012910">
    <property type="entry name" value="Plug_dom"/>
</dbReference>
<reference evidence="10" key="1">
    <citation type="submission" date="2016-03" db="EMBL/GenBank/DDBJ databases">
        <authorList>
            <person name="Ploux O."/>
        </authorList>
    </citation>
    <scope>NUCLEOTIDE SEQUENCE</scope>
    <source>
        <strain evidence="10">UC10</strain>
    </source>
</reference>
<feature type="signal peptide" evidence="8">
    <location>
        <begin position="1"/>
        <end position="35"/>
    </location>
</feature>
<comment type="subcellular location">
    <subcellularLocation>
        <location evidence="1 7">Cell outer membrane</location>
        <topology evidence="1 7">Multi-pass membrane protein</topology>
    </subcellularLocation>
</comment>
<dbReference type="PANTHER" id="PTHR30069">
    <property type="entry name" value="TONB-DEPENDENT OUTER MEMBRANE RECEPTOR"/>
    <property type="match status" value="1"/>
</dbReference>
<dbReference type="GO" id="GO:0044718">
    <property type="term" value="P:siderophore transmembrane transport"/>
    <property type="evidence" value="ECO:0007669"/>
    <property type="project" value="TreeGrafter"/>
</dbReference>
<evidence type="ECO:0000256" key="6">
    <source>
        <dbReference type="ARBA" id="ARBA00023237"/>
    </source>
</evidence>
<keyword evidence="8" id="KW-0732">Signal</keyword>
<dbReference type="Pfam" id="PF07715">
    <property type="entry name" value="Plug"/>
    <property type="match status" value="1"/>
</dbReference>
<evidence type="ECO:0000256" key="4">
    <source>
        <dbReference type="ARBA" id="ARBA00022692"/>
    </source>
</evidence>
<keyword evidence="4 7" id="KW-0812">Transmembrane</keyword>
<dbReference type="EMBL" id="FLTS01000001">
    <property type="protein sequence ID" value="SBV37382.1"/>
    <property type="molecule type" value="Genomic_DNA"/>
</dbReference>
<dbReference type="PROSITE" id="PS52016">
    <property type="entry name" value="TONB_DEPENDENT_REC_3"/>
    <property type="match status" value="1"/>
</dbReference>
<feature type="domain" description="TonB-dependent receptor plug" evidence="9">
    <location>
        <begin position="64"/>
        <end position="172"/>
    </location>
</feature>
<keyword evidence="3 7" id="KW-1134">Transmembrane beta strand</keyword>
<feature type="chain" id="PRO_5012848166" evidence="8">
    <location>
        <begin position="36"/>
        <end position="712"/>
    </location>
</feature>
<accession>A0A1Y5Q513</accession>
<dbReference type="InterPro" id="IPR037066">
    <property type="entry name" value="Plug_dom_sf"/>
</dbReference>
<evidence type="ECO:0000256" key="1">
    <source>
        <dbReference type="ARBA" id="ARBA00004571"/>
    </source>
</evidence>
<proteinExistence type="inferred from homology"/>
<dbReference type="InterPro" id="IPR036942">
    <property type="entry name" value="Beta-barrel_TonB_sf"/>
</dbReference>
<keyword evidence="5 7" id="KW-0472">Membrane</keyword>
<gene>
    <name evidence="10" type="ORF">STPYR_12312</name>
</gene>
<keyword evidence="10" id="KW-0675">Receptor</keyword>
<dbReference type="Gene3D" id="2.170.130.10">
    <property type="entry name" value="TonB-dependent receptor, plug domain"/>
    <property type="match status" value="1"/>
</dbReference>
<evidence type="ECO:0000256" key="5">
    <source>
        <dbReference type="ARBA" id="ARBA00023136"/>
    </source>
</evidence>
<evidence type="ECO:0000256" key="8">
    <source>
        <dbReference type="SAM" id="SignalP"/>
    </source>
</evidence>
<organism evidence="10">
    <name type="scientific">uncultured Stenotrophomonas sp</name>
    <dbReference type="NCBI Taxonomy" id="165438"/>
    <lineage>
        <taxon>Bacteria</taxon>
        <taxon>Pseudomonadati</taxon>
        <taxon>Pseudomonadota</taxon>
        <taxon>Gammaproteobacteria</taxon>
        <taxon>Lysobacterales</taxon>
        <taxon>Lysobacteraceae</taxon>
        <taxon>Stenotrophomonas</taxon>
        <taxon>environmental samples</taxon>
    </lineage>
</organism>
<evidence type="ECO:0000256" key="3">
    <source>
        <dbReference type="ARBA" id="ARBA00022452"/>
    </source>
</evidence>
<dbReference type="GO" id="GO:0015344">
    <property type="term" value="F:siderophore uptake transmembrane transporter activity"/>
    <property type="evidence" value="ECO:0007669"/>
    <property type="project" value="TreeGrafter"/>
</dbReference>
<evidence type="ECO:0000256" key="2">
    <source>
        <dbReference type="ARBA" id="ARBA00022448"/>
    </source>
</evidence>
<keyword evidence="2 7" id="KW-0813">Transport</keyword>